<dbReference type="Pfam" id="PF00378">
    <property type="entry name" value="ECH_1"/>
    <property type="match status" value="1"/>
</dbReference>
<dbReference type="eggNOG" id="COG1024">
    <property type="taxonomic scope" value="Bacteria"/>
</dbReference>
<dbReference type="GO" id="GO:0016853">
    <property type="term" value="F:isomerase activity"/>
    <property type="evidence" value="ECO:0007669"/>
    <property type="project" value="UniProtKB-KW"/>
</dbReference>
<dbReference type="InterPro" id="IPR014748">
    <property type="entry name" value="Enoyl-CoA_hydra_C"/>
</dbReference>
<dbReference type="STRING" id="1117379.BABA_13807"/>
<dbReference type="InterPro" id="IPR029045">
    <property type="entry name" value="ClpP/crotonase-like_dom_sf"/>
</dbReference>
<evidence type="ECO:0000313" key="3">
    <source>
        <dbReference type="EMBL" id="EKN66968.1"/>
    </source>
</evidence>
<evidence type="ECO:0000256" key="2">
    <source>
        <dbReference type="ARBA" id="ARBA00023239"/>
    </source>
</evidence>
<name>K6DFV9_9BACI</name>
<dbReference type="AlphaFoldDB" id="K6DFV9"/>
<dbReference type="CDD" id="cd06558">
    <property type="entry name" value="crotonase-like"/>
    <property type="match status" value="1"/>
</dbReference>
<sequence>MSDILFQKEGKIAIITLNRPKRMNAFTIDMIDQWADALQEYQRDDSVHAVVLTGAGERAFCSGIDLNDFDSMDSSKSINRKNVLHNHVHRIALALEGLDKPMLCAVNGSAVGAGMDMSLMCDIRFASENARFTEGYVKVGLVPGDGGAYYLPRIVGFAKALELLWTGDFLSAQEAKETGIVSRVYSAEDLMPKTMEFAERLVNSPTIAIRMIKRAVYQSSRMELRSALDLISSHFSIVRDTEDHKEGLTAMMEKRPPRFTGN</sequence>
<keyword evidence="4" id="KW-1185">Reference proteome</keyword>
<proteinExistence type="inferred from homology"/>
<dbReference type="Proteomes" id="UP000006316">
    <property type="component" value="Unassembled WGS sequence"/>
</dbReference>
<keyword evidence="2" id="KW-0456">Lyase</keyword>
<comment type="caution">
    <text evidence="3">The sequence shown here is derived from an EMBL/GenBank/DDBJ whole genome shotgun (WGS) entry which is preliminary data.</text>
</comment>
<dbReference type="PANTHER" id="PTHR11941:SF54">
    <property type="entry name" value="ENOYL-COA HYDRATASE, MITOCHONDRIAL"/>
    <property type="match status" value="1"/>
</dbReference>
<gene>
    <name evidence="3" type="ORF">BABA_13807</name>
</gene>
<dbReference type="PATRIC" id="fig|1117379.3.peg.2849"/>
<dbReference type="Gene3D" id="1.10.12.10">
    <property type="entry name" value="Lyase 2-enoyl-coa Hydratase, Chain A, domain 2"/>
    <property type="match status" value="1"/>
</dbReference>
<dbReference type="PANTHER" id="PTHR11941">
    <property type="entry name" value="ENOYL-COA HYDRATASE-RELATED"/>
    <property type="match status" value="1"/>
</dbReference>
<dbReference type="EMBL" id="AJLS01000097">
    <property type="protein sequence ID" value="EKN66968.1"/>
    <property type="molecule type" value="Genomic_DNA"/>
</dbReference>
<evidence type="ECO:0000313" key="4">
    <source>
        <dbReference type="Proteomes" id="UP000006316"/>
    </source>
</evidence>
<accession>K6DFV9</accession>
<protein>
    <submittedName>
        <fullName evidence="3">Enoyl-CoA hydratase/isomerase</fullName>
    </submittedName>
</protein>
<dbReference type="GO" id="GO:0006635">
    <property type="term" value="P:fatty acid beta-oxidation"/>
    <property type="evidence" value="ECO:0007669"/>
    <property type="project" value="TreeGrafter"/>
</dbReference>
<comment type="similarity">
    <text evidence="1">Belongs to the enoyl-CoA hydratase/isomerase family.</text>
</comment>
<dbReference type="SUPFAM" id="SSF52096">
    <property type="entry name" value="ClpP/crotonase"/>
    <property type="match status" value="1"/>
</dbReference>
<dbReference type="InterPro" id="IPR001753">
    <property type="entry name" value="Enoyl-CoA_hydra/iso"/>
</dbReference>
<dbReference type="OrthoDB" id="9775794at2"/>
<evidence type="ECO:0000256" key="1">
    <source>
        <dbReference type="ARBA" id="ARBA00005254"/>
    </source>
</evidence>
<keyword evidence="3" id="KW-0413">Isomerase</keyword>
<dbReference type="RefSeq" id="WP_007085760.1">
    <property type="nucleotide sequence ID" value="NZ_AJLS01000097.1"/>
</dbReference>
<dbReference type="GO" id="GO:0016829">
    <property type="term" value="F:lyase activity"/>
    <property type="evidence" value="ECO:0007669"/>
    <property type="project" value="UniProtKB-KW"/>
</dbReference>
<dbReference type="Gene3D" id="3.90.226.10">
    <property type="entry name" value="2-enoyl-CoA Hydratase, Chain A, domain 1"/>
    <property type="match status" value="1"/>
</dbReference>
<organism evidence="3 4">
    <name type="scientific">Neobacillus bataviensis LMG 21833</name>
    <dbReference type="NCBI Taxonomy" id="1117379"/>
    <lineage>
        <taxon>Bacteria</taxon>
        <taxon>Bacillati</taxon>
        <taxon>Bacillota</taxon>
        <taxon>Bacilli</taxon>
        <taxon>Bacillales</taxon>
        <taxon>Bacillaceae</taxon>
        <taxon>Neobacillus</taxon>
    </lineage>
</organism>
<reference evidence="3 4" key="1">
    <citation type="journal article" date="2012" name="Front. Microbiol.">
        <title>Redundancy and modularity in membrane-associated dissimilatory nitrate reduction in Bacillus.</title>
        <authorList>
            <person name="Heylen K."/>
            <person name="Keltjens J."/>
        </authorList>
    </citation>
    <scope>NUCLEOTIDE SEQUENCE [LARGE SCALE GENOMIC DNA]</scope>
    <source>
        <strain evidence="4">LMG 21833T</strain>
    </source>
</reference>